<evidence type="ECO:0000259" key="1">
    <source>
        <dbReference type="Pfam" id="PF13280"/>
    </source>
</evidence>
<feature type="domain" description="WYL" evidence="1">
    <location>
        <begin position="107"/>
        <end position="169"/>
    </location>
</feature>
<reference evidence="2 3" key="1">
    <citation type="submission" date="2021-01" db="EMBL/GenBank/DDBJ databases">
        <title>FDA dAtabase for Regulatory Grade micrObial Sequences (FDA-ARGOS): Supporting development and validation of Infectious Disease Dx tests.</title>
        <authorList>
            <person name="Sproer C."/>
            <person name="Gronow S."/>
            <person name="Severitt S."/>
            <person name="Schroder I."/>
            <person name="Tallon L."/>
            <person name="Sadzewicz L."/>
            <person name="Zhao X."/>
            <person name="Boylan J."/>
            <person name="Ott S."/>
            <person name="Bowen H."/>
            <person name="Vavikolanu K."/>
            <person name="Mehta A."/>
            <person name="Aluvathingal J."/>
            <person name="Nadendla S."/>
            <person name="Lowell S."/>
            <person name="Myers T."/>
            <person name="Yan Y."/>
            <person name="Sichtig H."/>
        </authorList>
    </citation>
    <scope>NUCLEOTIDE SEQUENCE [LARGE SCALE GENOMIC DNA]</scope>
    <source>
        <strain evidence="2 3">FDAARGOS_1126</strain>
    </source>
</reference>
<accession>A0ABX7CFU3</accession>
<dbReference type="EMBL" id="CP068114">
    <property type="protein sequence ID" value="QQS88269.1"/>
    <property type="molecule type" value="Genomic_DNA"/>
</dbReference>
<evidence type="ECO:0000313" key="2">
    <source>
        <dbReference type="EMBL" id="QQS88269.1"/>
    </source>
</evidence>
<keyword evidence="3" id="KW-1185">Reference proteome</keyword>
<sequence length="282" mass="34508">MKKVRFTISDFMNEIIKSDSEYFKLQIGKIGNIIFNYYIDKNLNKVELEDSSGEVIQFNLNKSNEEIYFDTLIRNKIETEAEYWRNIFFTYINNLRYKREEILFEKNFKNIEKSLKDGNKIKIKYHNCIRLINPYFVKVSDSESRSYLFCYCEKNNDYRNYRISEIEEIWFTNKKIEVKDRKYIDEVYKNFDPFLSYKNRVKVRFTEKGLDLYEKVLTNRPRLLNKDNNIYIFECDNKLAMVYFAQFFSLVEILEPQELREKLQKELENTLKIYKNKEEKDV</sequence>
<dbReference type="InterPro" id="IPR051534">
    <property type="entry name" value="CBASS_pafABC_assoc_protein"/>
</dbReference>
<gene>
    <name evidence="2" type="ORF">I6I83_03815</name>
</gene>
<dbReference type="PANTHER" id="PTHR34580">
    <property type="match status" value="1"/>
</dbReference>
<name>A0ABX7CFU3_9FUSO</name>
<proteinExistence type="predicted"/>
<evidence type="ECO:0000313" key="3">
    <source>
        <dbReference type="Proteomes" id="UP000595375"/>
    </source>
</evidence>
<organism evidence="2 3">
    <name type="scientific">Fusobacterium canifelinum</name>
    <dbReference type="NCBI Taxonomy" id="285729"/>
    <lineage>
        <taxon>Bacteria</taxon>
        <taxon>Fusobacteriati</taxon>
        <taxon>Fusobacteriota</taxon>
        <taxon>Fusobacteriia</taxon>
        <taxon>Fusobacteriales</taxon>
        <taxon>Fusobacteriaceae</taxon>
        <taxon>Fusobacterium</taxon>
    </lineage>
</organism>
<dbReference type="PROSITE" id="PS52050">
    <property type="entry name" value="WYL"/>
    <property type="match status" value="1"/>
</dbReference>
<dbReference type="RefSeq" id="WP_201627692.1">
    <property type="nucleotide sequence ID" value="NZ_CP068114.1"/>
</dbReference>
<dbReference type="Proteomes" id="UP000595375">
    <property type="component" value="Chromosome"/>
</dbReference>
<dbReference type="Pfam" id="PF13280">
    <property type="entry name" value="WYL"/>
    <property type="match status" value="1"/>
</dbReference>
<protein>
    <submittedName>
        <fullName evidence="2">WYL domain-containing protein</fullName>
    </submittedName>
</protein>
<dbReference type="InterPro" id="IPR026881">
    <property type="entry name" value="WYL_dom"/>
</dbReference>
<dbReference type="PANTHER" id="PTHR34580:SF1">
    <property type="entry name" value="PROTEIN PAFC"/>
    <property type="match status" value="1"/>
</dbReference>